<keyword evidence="2 4" id="KW-0677">Repeat</keyword>
<feature type="domain" description="N-acetyltransferase" evidence="5">
    <location>
        <begin position="163"/>
        <end position="330"/>
    </location>
</feature>
<proteinExistence type="inferred from homology"/>
<comment type="similarity">
    <text evidence="4">Belongs to the acetyltransferase family. MshD subfamily.</text>
</comment>
<feature type="binding site" evidence="4">
    <location>
        <begin position="303"/>
        <end position="308"/>
    </location>
    <ligand>
        <name>acetyl-CoA</name>
        <dbReference type="ChEBI" id="CHEBI:57288"/>
        <label>2</label>
    </ligand>
</feature>
<dbReference type="Proteomes" id="UP000218598">
    <property type="component" value="Unassembled WGS sequence"/>
</dbReference>
<protein>
    <recommendedName>
        <fullName evidence="4">Mycothiol acetyltransferase</fullName>
        <shortName evidence="4">MSH acetyltransferase</shortName>
        <ecNumber evidence="4">2.3.1.189</ecNumber>
    </recommendedName>
    <alternativeName>
        <fullName evidence="4">Mycothiol synthase</fullName>
    </alternativeName>
</protein>
<dbReference type="Pfam" id="PF00583">
    <property type="entry name" value="Acetyltransf_1"/>
    <property type="match status" value="2"/>
</dbReference>
<feature type="binding site" evidence="4">
    <location>
        <begin position="95"/>
        <end position="100"/>
    </location>
    <ligand>
        <name>acetyl-CoA</name>
        <dbReference type="ChEBI" id="CHEBI:57288"/>
        <label>1</label>
    </ligand>
</feature>
<keyword evidence="3 4" id="KW-0012">Acyltransferase</keyword>
<dbReference type="HAMAP" id="MF_01698">
    <property type="entry name" value="MshD"/>
    <property type="match status" value="1"/>
</dbReference>
<dbReference type="RefSeq" id="WP_096196285.1">
    <property type="nucleotide sequence ID" value="NZ_NRGR01000004.1"/>
</dbReference>
<keyword evidence="7" id="KW-1185">Reference proteome</keyword>
<comment type="catalytic activity">
    <reaction evidence="4">
        <text>1D-myo-inositol 2-(L-cysteinylamino)-2-deoxy-alpha-D-glucopyranoside + acetyl-CoA = mycothiol + CoA + H(+)</text>
        <dbReference type="Rhea" id="RHEA:26172"/>
        <dbReference type="ChEBI" id="CHEBI:15378"/>
        <dbReference type="ChEBI" id="CHEBI:16768"/>
        <dbReference type="ChEBI" id="CHEBI:57287"/>
        <dbReference type="ChEBI" id="CHEBI:57288"/>
        <dbReference type="ChEBI" id="CHEBI:58887"/>
        <dbReference type="EC" id="2.3.1.189"/>
    </reaction>
</comment>
<dbReference type="InterPro" id="IPR017813">
    <property type="entry name" value="Mycothiol_AcTrfase"/>
</dbReference>
<evidence type="ECO:0000256" key="3">
    <source>
        <dbReference type="ARBA" id="ARBA00023315"/>
    </source>
</evidence>
<dbReference type="EMBL" id="NRGR01000004">
    <property type="protein sequence ID" value="PCC40904.1"/>
    <property type="molecule type" value="Genomic_DNA"/>
</dbReference>
<comment type="function">
    <text evidence="4">Catalyzes the transfer of acetyl from acetyl-CoA to desacetylmycothiol (Cys-GlcN-Ins) to form mycothiol.</text>
</comment>
<feature type="domain" description="N-acetyltransferase" evidence="5">
    <location>
        <begin position="2"/>
        <end position="153"/>
    </location>
</feature>
<feature type="binding site" evidence="4">
    <location>
        <position position="298"/>
    </location>
    <ligand>
        <name>1D-myo-inositol 2-(L-cysteinylamino)-2-deoxy-alpha-D-glucopyranoside</name>
        <dbReference type="ChEBI" id="CHEBI:58887"/>
    </ligand>
</feature>
<evidence type="ECO:0000313" key="7">
    <source>
        <dbReference type="Proteomes" id="UP000218598"/>
    </source>
</evidence>
<dbReference type="InterPro" id="IPR050276">
    <property type="entry name" value="MshD_Acetyltransferase"/>
</dbReference>
<feature type="binding site" evidence="4">
    <location>
        <begin position="264"/>
        <end position="266"/>
    </location>
    <ligand>
        <name>acetyl-CoA</name>
        <dbReference type="ChEBI" id="CHEBI:57288"/>
        <label>2</label>
    </ligand>
</feature>
<gene>
    <name evidence="4 6" type="primary">mshD</name>
    <name evidence="6" type="ORF">CIK66_01310</name>
</gene>
<dbReference type="PANTHER" id="PTHR43617">
    <property type="entry name" value="L-AMINO ACID N-ACETYLTRANSFERASE"/>
    <property type="match status" value="1"/>
</dbReference>
<dbReference type="SUPFAM" id="SSF55729">
    <property type="entry name" value="Acyl-CoA N-acyltransferases (Nat)"/>
    <property type="match status" value="1"/>
</dbReference>
<accession>A0A2A3YNQ4</accession>
<evidence type="ECO:0000256" key="1">
    <source>
        <dbReference type="ARBA" id="ARBA00022679"/>
    </source>
</evidence>
<evidence type="ECO:0000259" key="5">
    <source>
        <dbReference type="PROSITE" id="PS51186"/>
    </source>
</evidence>
<dbReference type="CDD" id="cd04301">
    <property type="entry name" value="NAT_SF"/>
    <property type="match status" value="1"/>
</dbReference>
<dbReference type="OrthoDB" id="9761456at2"/>
<organism evidence="6 7">
    <name type="scientific">Brachybacterium alimentarium</name>
    <dbReference type="NCBI Taxonomy" id="47845"/>
    <lineage>
        <taxon>Bacteria</taxon>
        <taxon>Bacillati</taxon>
        <taxon>Actinomycetota</taxon>
        <taxon>Actinomycetes</taxon>
        <taxon>Micrococcales</taxon>
        <taxon>Dermabacteraceae</taxon>
        <taxon>Brachybacterium</taxon>
    </lineage>
</organism>
<feature type="binding site" evidence="4">
    <location>
        <position position="190"/>
    </location>
    <ligand>
        <name>1D-myo-inositol 2-(L-cysteinylamino)-2-deoxy-alpha-D-glucopyranoside</name>
        <dbReference type="ChEBI" id="CHEBI:58887"/>
    </ligand>
</feature>
<comment type="caution">
    <text evidence="4">Lacks conserved residue(s) required for the propagation of feature annotation.</text>
</comment>
<feature type="binding site" evidence="4">
    <location>
        <position position="260"/>
    </location>
    <ligand>
        <name>1D-myo-inositol 2-(L-cysteinylamino)-2-deoxy-alpha-D-glucopyranoside</name>
        <dbReference type="ChEBI" id="CHEBI:58887"/>
    </ligand>
</feature>
<comment type="caution">
    <text evidence="6">The sequence shown here is derived from an EMBL/GenBank/DDBJ whole genome shotgun (WGS) entry which is preliminary data.</text>
</comment>
<sequence>MITTDALSPAHHDAVRDLLDAVTAHDGISPLDEAAHLALVGGTAQHLLSPVDFGNGTDHAGRAAAEAADEGALAGYVSVLEDGTVQGMVHPEHRRRGHGTALLRAALALRPDAGVWAHGALEASMAFLSAAGLHETRRLLTLHRPLDAAHPVPTVPAPTLEGLRLDTFDVERDADRWLEVNAHAFADHPEQGALTRSDLDQRMAEPWFDPEDLLVARVDDELVGFVWVKQEAPVGTADADDSSDNGASRDSQNVVPQDAEIYVVATAPSVQGRGVAGYLLATALERLHEAGVPGVELYVEADNTPALRLYEAWGFTVSGRDVQLRAAGEG</sequence>
<dbReference type="GO" id="GO:0035447">
    <property type="term" value="F:mycothiol synthase activity"/>
    <property type="evidence" value="ECO:0007669"/>
    <property type="project" value="UniProtKB-UniRule"/>
</dbReference>
<reference evidence="6 7" key="1">
    <citation type="journal article" date="2017" name="Elife">
        <title>Extensive horizontal gene transfer in cheese-associated bacteria.</title>
        <authorList>
            <person name="Bonham K.S."/>
            <person name="Wolfe B.E."/>
            <person name="Dutton R.J."/>
        </authorList>
    </citation>
    <scope>NUCLEOTIDE SEQUENCE [LARGE SCALE GENOMIC DNA]</scope>
    <source>
        <strain evidence="6 7">341_9</strain>
    </source>
</reference>
<dbReference type="GO" id="GO:0010125">
    <property type="term" value="P:mycothiol biosynthetic process"/>
    <property type="evidence" value="ECO:0007669"/>
    <property type="project" value="UniProtKB-UniRule"/>
</dbReference>
<dbReference type="NCBIfam" id="TIGR03448">
    <property type="entry name" value="mycothiol_MshD"/>
    <property type="match status" value="1"/>
</dbReference>
<feature type="binding site" evidence="4">
    <location>
        <position position="33"/>
    </location>
    <ligand>
        <name>1D-myo-inositol 2-(L-cysteinylamino)-2-deoxy-alpha-D-glucopyranoside</name>
        <dbReference type="ChEBI" id="CHEBI:58887"/>
    </ligand>
</feature>
<dbReference type="AlphaFoldDB" id="A0A2A3YNQ4"/>
<comment type="subunit">
    <text evidence="4">Monomer.</text>
</comment>
<evidence type="ECO:0000256" key="2">
    <source>
        <dbReference type="ARBA" id="ARBA00022737"/>
    </source>
</evidence>
<evidence type="ECO:0000313" key="6">
    <source>
        <dbReference type="EMBL" id="PCC40904.1"/>
    </source>
</evidence>
<dbReference type="InterPro" id="IPR016181">
    <property type="entry name" value="Acyl_CoA_acyltransferase"/>
</dbReference>
<dbReference type="EC" id="2.3.1.189" evidence="4"/>
<keyword evidence="1 4" id="KW-0808">Transferase</keyword>
<name>A0A2A3YNQ4_9MICO</name>
<evidence type="ECO:0000256" key="4">
    <source>
        <dbReference type="HAMAP-Rule" id="MF_01698"/>
    </source>
</evidence>
<dbReference type="Gene3D" id="3.40.630.30">
    <property type="match status" value="1"/>
</dbReference>
<dbReference type="InterPro" id="IPR000182">
    <property type="entry name" value="GNAT_dom"/>
</dbReference>
<feature type="binding site" evidence="4">
    <location>
        <position position="229"/>
    </location>
    <ligand>
        <name>1D-myo-inositol 2-(L-cysteinylamino)-2-deoxy-alpha-D-glucopyranoside</name>
        <dbReference type="ChEBI" id="CHEBI:58887"/>
    </ligand>
</feature>
<dbReference type="PROSITE" id="PS51186">
    <property type="entry name" value="GNAT"/>
    <property type="match status" value="2"/>
</dbReference>